<gene>
    <name evidence="5 10" type="primary">proC</name>
    <name evidence="10" type="ORF">H9X81_08975</name>
</gene>
<keyword evidence="5" id="KW-0963">Cytoplasm</keyword>
<dbReference type="SUPFAM" id="SSF51735">
    <property type="entry name" value="NAD(P)-binding Rossmann-fold domains"/>
    <property type="match status" value="1"/>
</dbReference>
<dbReference type="InterPro" id="IPR036291">
    <property type="entry name" value="NAD(P)-bd_dom_sf"/>
</dbReference>
<evidence type="ECO:0000313" key="11">
    <source>
        <dbReference type="Proteomes" id="UP000724149"/>
    </source>
</evidence>
<comment type="caution">
    <text evidence="10">The sequence shown here is derived from an EMBL/GenBank/DDBJ whole genome shotgun (WGS) entry which is preliminary data.</text>
</comment>
<comment type="subcellular location">
    <subcellularLocation>
        <location evidence="5">Cytoplasm</location>
    </subcellularLocation>
</comment>
<feature type="domain" description="Pyrroline-5-carboxylate reductase catalytic N-terminal" evidence="8">
    <location>
        <begin position="2"/>
        <end position="96"/>
    </location>
</feature>
<dbReference type="PANTHER" id="PTHR11645:SF0">
    <property type="entry name" value="PYRROLINE-5-CARBOXYLATE REDUCTASE 3"/>
    <property type="match status" value="1"/>
</dbReference>
<evidence type="ECO:0000256" key="7">
    <source>
        <dbReference type="RuleBase" id="RU003903"/>
    </source>
</evidence>
<name>A0ABS2GQD5_9FIRM</name>
<evidence type="ECO:0000256" key="3">
    <source>
        <dbReference type="ARBA" id="ARBA00022857"/>
    </source>
</evidence>
<keyword evidence="11" id="KW-1185">Reference proteome</keyword>
<dbReference type="Pfam" id="PF03807">
    <property type="entry name" value="F420_oxidored"/>
    <property type="match status" value="1"/>
</dbReference>
<reference evidence="10 11" key="1">
    <citation type="journal article" date="2021" name="Sci. Rep.">
        <title>The distribution of antibiotic resistance genes in chicken gut microbiota commensals.</title>
        <authorList>
            <person name="Juricova H."/>
            <person name="Matiasovicova J."/>
            <person name="Kubasova T."/>
            <person name="Cejkova D."/>
            <person name="Rychlik I."/>
        </authorList>
    </citation>
    <scope>NUCLEOTIDE SEQUENCE [LARGE SCALE GENOMIC DNA]</scope>
    <source>
        <strain evidence="10 11">An564</strain>
    </source>
</reference>
<proteinExistence type="inferred from homology"/>
<evidence type="ECO:0000313" key="10">
    <source>
        <dbReference type="EMBL" id="MBM6923816.1"/>
    </source>
</evidence>
<keyword evidence="3 5" id="KW-0521">NADP</keyword>
<dbReference type="InterPro" id="IPR028939">
    <property type="entry name" value="P5C_Rdtase_cat_N"/>
</dbReference>
<dbReference type="PROSITE" id="PS00521">
    <property type="entry name" value="P5CR"/>
    <property type="match status" value="1"/>
</dbReference>
<comment type="function">
    <text evidence="5">Catalyzes the reduction of 1-pyrroline-5-carboxylate (PCA) to L-proline.</text>
</comment>
<keyword evidence="5 7" id="KW-0028">Amino-acid biosynthesis</keyword>
<dbReference type="SUPFAM" id="SSF48179">
    <property type="entry name" value="6-phosphogluconate dehydrogenase C-terminal domain-like"/>
    <property type="match status" value="1"/>
</dbReference>
<evidence type="ECO:0000256" key="4">
    <source>
        <dbReference type="ARBA" id="ARBA00023002"/>
    </source>
</evidence>
<feature type="domain" description="Pyrroline-5-carboxylate reductase dimerisation" evidence="9">
    <location>
        <begin position="160"/>
        <end position="258"/>
    </location>
</feature>
<dbReference type="Gene3D" id="3.40.50.720">
    <property type="entry name" value="NAD(P)-binding Rossmann-like Domain"/>
    <property type="match status" value="1"/>
</dbReference>
<dbReference type="GO" id="GO:0004735">
    <property type="term" value="F:pyrroline-5-carboxylate reductase activity"/>
    <property type="evidence" value="ECO:0007669"/>
    <property type="project" value="UniProtKB-EC"/>
</dbReference>
<comment type="catalytic activity">
    <reaction evidence="5">
        <text>L-proline + NAD(+) = (S)-1-pyrroline-5-carboxylate + NADH + 2 H(+)</text>
        <dbReference type="Rhea" id="RHEA:14105"/>
        <dbReference type="ChEBI" id="CHEBI:15378"/>
        <dbReference type="ChEBI" id="CHEBI:17388"/>
        <dbReference type="ChEBI" id="CHEBI:57540"/>
        <dbReference type="ChEBI" id="CHEBI:57945"/>
        <dbReference type="ChEBI" id="CHEBI:60039"/>
        <dbReference type="EC" id="1.5.1.2"/>
    </reaction>
</comment>
<organism evidence="10 11">
    <name type="scientific">Hydrogenoanaerobacterium saccharovorans</name>
    <dbReference type="NCBI Taxonomy" id="474960"/>
    <lineage>
        <taxon>Bacteria</taxon>
        <taxon>Bacillati</taxon>
        <taxon>Bacillota</taxon>
        <taxon>Clostridia</taxon>
        <taxon>Eubacteriales</taxon>
        <taxon>Oscillospiraceae</taxon>
        <taxon>Hydrogenoanaerobacterium</taxon>
    </lineage>
</organism>
<evidence type="ECO:0000259" key="9">
    <source>
        <dbReference type="Pfam" id="PF14748"/>
    </source>
</evidence>
<dbReference type="NCBIfam" id="TIGR00112">
    <property type="entry name" value="proC"/>
    <property type="match status" value="1"/>
</dbReference>
<dbReference type="EMBL" id="JACSNR010000008">
    <property type="protein sequence ID" value="MBM6923816.1"/>
    <property type="molecule type" value="Genomic_DNA"/>
</dbReference>
<dbReference type="Pfam" id="PF14748">
    <property type="entry name" value="P5CR_dimer"/>
    <property type="match status" value="1"/>
</dbReference>
<dbReference type="RefSeq" id="WP_191391936.1">
    <property type="nucleotide sequence ID" value="NZ_JACSNR010000008.1"/>
</dbReference>
<dbReference type="InterPro" id="IPR000304">
    <property type="entry name" value="Pyrroline-COOH_reductase"/>
</dbReference>
<dbReference type="Gene3D" id="1.10.3730.10">
    <property type="entry name" value="ProC C-terminal domain-like"/>
    <property type="match status" value="1"/>
</dbReference>
<protein>
    <recommendedName>
        <fullName evidence="5 6">Pyrroline-5-carboxylate reductase</fullName>
        <shortName evidence="5">P5C reductase</shortName>
        <shortName evidence="5">P5CR</shortName>
        <ecNumber evidence="5 6">1.5.1.2</ecNumber>
    </recommendedName>
    <alternativeName>
        <fullName evidence="5">PCA reductase</fullName>
    </alternativeName>
</protein>
<comment type="similarity">
    <text evidence="1 5 7">Belongs to the pyrroline-5-carboxylate reductase family.</text>
</comment>
<dbReference type="InterPro" id="IPR053790">
    <property type="entry name" value="P5CR-like_CS"/>
</dbReference>
<dbReference type="EC" id="1.5.1.2" evidence="5 6"/>
<keyword evidence="2 5" id="KW-0641">Proline biosynthesis</keyword>
<keyword evidence="4 5" id="KW-0560">Oxidoreductase</keyword>
<dbReference type="HAMAP" id="MF_01925">
    <property type="entry name" value="P5C_reductase"/>
    <property type="match status" value="1"/>
</dbReference>
<accession>A0ABS2GQD5</accession>
<sequence length="260" mass="27170">MKLAFIGMGNMAYAILKGGCDRGFFNPAHVSAYDINTVRLAEVAAETGITAAVSAAEAARQADMVLLAVKPNVVESVVAEMGDALCGKAVLSIASGWTTEKLRALLPESARVMFVIPNTPCMVGEGMAIAEEGSTFTQEEQEYVRELFSAIGQYRVVPQKLMNGASTLTGCGPAFIYLIMEGLADGAVYHGVPRQLAYELAAQTVIGAGKMLLESGLHPGALKDNVCSPGGTTIRGIRAMEDAGVRAAMIDAIDAASHNA</sequence>
<dbReference type="PANTHER" id="PTHR11645">
    <property type="entry name" value="PYRROLINE-5-CARBOXYLATE REDUCTASE"/>
    <property type="match status" value="1"/>
</dbReference>
<evidence type="ECO:0000256" key="1">
    <source>
        <dbReference type="ARBA" id="ARBA00005525"/>
    </source>
</evidence>
<comment type="pathway">
    <text evidence="5 7">Amino-acid biosynthesis; L-proline biosynthesis; L-proline from L-glutamate 5-semialdehyde: step 1/1.</text>
</comment>
<evidence type="ECO:0000256" key="6">
    <source>
        <dbReference type="NCBIfam" id="TIGR00112"/>
    </source>
</evidence>
<evidence type="ECO:0000256" key="5">
    <source>
        <dbReference type="HAMAP-Rule" id="MF_01925"/>
    </source>
</evidence>
<dbReference type="PIRSF" id="PIRSF000193">
    <property type="entry name" value="Pyrrol-5-carb_rd"/>
    <property type="match status" value="1"/>
</dbReference>
<dbReference type="Proteomes" id="UP000724149">
    <property type="component" value="Unassembled WGS sequence"/>
</dbReference>
<dbReference type="InterPro" id="IPR029036">
    <property type="entry name" value="P5CR_dimer"/>
</dbReference>
<dbReference type="InterPro" id="IPR008927">
    <property type="entry name" value="6-PGluconate_DH-like_C_sf"/>
</dbReference>
<evidence type="ECO:0000256" key="2">
    <source>
        <dbReference type="ARBA" id="ARBA00022650"/>
    </source>
</evidence>
<comment type="catalytic activity">
    <reaction evidence="5 7">
        <text>L-proline + NADP(+) = (S)-1-pyrroline-5-carboxylate + NADPH + 2 H(+)</text>
        <dbReference type="Rhea" id="RHEA:14109"/>
        <dbReference type="ChEBI" id="CHEBI:15378"/>
        <dbReference type="ChEBI" id="CHEBI:17388"/>
        <dbReference type="ChEBI" id="CHEBI:57783"/>
        <dbReference type="ChEBI" id="CHEBI:58349"/>
        <dbReference type="ChEBI" id="CHEBI:60039"/>
        <dbReference type="EC" id="1.5.1.2"/>
    </reaction>
</comment>
<evidence type="ECO:0000259" key="8">
    <source>
        <dbReference type="Pfam" id="PF03807"/>
    </source>
</evidence>